<evidence type="ECO:0000313" key="7">
    <source>
        <dbReference type="EMBL" id="SOE00864.1"/>
    </source>
</evidence>
<feature type="transmembrane region" description="Helical" evidence="5">
    <location>
        <begin position="33"/>
        <end position="54"/>
    </location>
</feature>
<keyword evidence="2 5" id="KW-0812">Transmembrane</keyword>
<evidence type="ECO:0000256" key="3">
    <source>
        <dbReference type="ARBA" id="ARBA00022989"/>
    </source>
</evidence>
<organism evidence="7 8">
    <name type="scientific">Caenispirillum bisanense</name>
    <dbReference type="NCBI Taxonomy" id="414052"/>
    <lineage>
        <taxon>Bacteria</taxon>
        <taxon>Pseudomonadati</taxon>
        <taxon>Pseudomonadota</taxon>
        <taxon>Alphaproteobacteria</taxon>
        <taxon>Rhodospirillales</taxon>
        <taxon>Novispirillaceae</taxon>
        <taxon>Caenispirillum</taxon>
    </lineage>
</organism>
<sequence>MSLRDLFLGLTVVLLWGFNIVTAKWGVAEVPPLLFTALRFAAVGLLVVPFFRLPRAALRDILLLSVTFGTGGFGLMFASFALVEGSTAAIVSQLVVPFSVLLGVFVLKEKPGPRRIFGIALALAGVLVIAGQPQGVDPLGIVLMVGSAACSATGNLFLKRLTQLPPLGVVGWMSLLATPQLLVLSLLLEDGHVAALQGASERMWWSLVYTVLAASIVAHSLWAGLVRRHELSRIVPFALLAPVTSVVCATIFLGEPLTPLKLIGGAITLTGVAIIQVRQAKKAPETAAEPARAA</sequence>
<comment type="subcellular location">
    <subcellularLocation>
        <location evidence="1">Membrane</location>
        <topology evidence="1">Multi-pass membrane protein</topology>
    </subcellularLocation>
</comment>
<feature type="transmembrane region" description="Helical" evidence="5">
    <location>
        <begin position="139"/>
        <end position="158"/>
    </location>
</feature>
<accession>A0A286H0P2</accession>
<keyword evidence="4 5" id="KW-0472">Membrane</keyword>
<dbReference type="OrthoDB" id="7158585at2"/>
<evidence type="ECO:0000256" key="1">
    <source>
        <dbReference type="ARBA" id="ARBA00004141"/>
    </source>
</evidence>
<gene>
    <name evidence="7" type="ORF">SAMN05421508_11476</name>
</gene>
<dbReference type="InterPro" id="IPR050638">
    <property type="entry name" value="AA-Vitamin_Transporters"/>
</dbReference>
<feature type="domain" description="EamA" evidence="6">
    <location>
        <begin position="139"/>
        <end position="275"/>
    </location>
</feature>
<evidence type="ECO:0000313" key="8">
    <source>
        <dbReference type="Proteomes" id="UP000219621"/>
    </source>
</evidence>
<feature type="transmembrane region" description="Helical" evidence="5">
    <location>
        <begin position="170"/>
        <end position="188"/>
    </location>
</feature>
<dbReference type="Pfam" id="PF00892">
    <property type="entry name" value="EamA"/>
    <property type="match status" value="2"/>
</dbReference>
<dbReference type="RefSeq" id="WP_097281404.1">
    <property type="nucleotide sequence ID" value="NZ_OCNJ01000014.1"/>
</dbReference>
<feature type="transmembrane region" description="Helical" evidence="5">
    <location>
        <begin position="234"/>
        <end position="254"/>
    </location>
</feature>
<dbReference type="GO" id="GO:0016020">
    <property type="term" value="C:membrane"/>
    <property type="evidence" value="ECO:0007669"/>
    <property type="project" value="UniProtKB-SubCell"/>
</dbReference>
<protein>
    <submittedName>
        <fullName evidence="7">O-acetylserine/cysteine efflux transporter</fullName>
    </submittedName>
</protein>
<dbReference type="PANTHER" id="PTHR32322:SF9">
    <property type="entry name" value="AMINO-ACID METABOLITE EFFLUX PUMP-RELATED"/>
    <property type="match status" value="1"/>
</dbReference>
<dbReference type="InterPro" id="IPR000620">
    <property type="entry name" value="EamA_dom"/>
</dbReference>
<dbReference type="Gene3D" id="1.10.3730.20">
    <property type="match status" value="2"/>
</dbReference>
<reference evidence="7 8" key="1">
    <citation type="submission" date="2017-09" db="EMBL/GenBank/DDBJ databases">
        <authorList>
            <person name="Ehlers B."/>
            <person name="Leendertz F.H."/>
        </authorList>
    </citation>
    <scope>NUCLEOTIDE SEQUENCE [LARGE SCALE GENOMIC DNA]</scope>
    <source>
        <strain evidence="7 8">USBA 140</strain>
    </source>
</reference>
<dbReference type="PANTHER" id="PTHR32322">
    <property type="entry name" value="INNER MEMBRANE TRANSPORTER"/>
    <property type="match status" value="1"/>
</dbReference>
<feature type="transmembrane region" description="Helical" evidence="5">
    <location>
        <begin position="88"/>
        <end position="107"/>
    </location>
</feature>
<dbReference type="Proteomes" id="UP000219621">
    <property type="component" value="Unassembled WGS sequence"/>
</dbReference>
<keyword evidence="8" id="KW-1185">Reference proteome</keyword>
<proteinExistence type="predicted"/>
<evidence type="ECO:0000256" key="5">
    <source>
        <dbReference type="SAM" id="Phobius"/>
    </source>
</evidence>
<evidence type="ECO:0000256" key="2">
    <source>
        <dbReference type="ARBA" id="ARBA00022692"/>
    </source>
</evidence>
<feature type="domain" description="EamA" evidence="6">
    <location>
        <begin position="6"/>
        <end position="129"/>
    </location>
</feature>
<dbReference type="AlphaFoldDB" id="A0A286H0P2"/>
<keyword evidence="3 5" id="KW-1133">Transmembrane helix</keyword>
<feature type="transmembrane region" description="Helical" evidence="5">
    <location>
        <begin position="203"/>
        <end position="222"/>
    </location>
</feature>
<dbReference type="EMBL" id="OCNJ01000014">
    <property type="protein sequence ID" value="SOE00864.1"/>
    <property type="molecule type" value="Genomic_DNA"/>
</dbReference>
<evidence type="ECO:0000256" key="4">
    <source>
        <dbReference type="ARBA" id="ARBA00023136"/>
    </source>
</evidence>
<dbReference type="SUPFAM" id="SSF103481">
    <property type="entry name" value="Multidrug resistance efflux transporter EmrE"/>
    <property type="match status" value="2"/>
</dbReference>
<feature type="transmembrane region" description="Helical" evidence="5">
    <location>
        <begin position="116"/>
        <end position="133"/>
    </location>
</feature>
<evidence type="ECO:0000259" key="6">
    <source>
        <dbReference type="Pfam" id="PF00892"/>
    </source>
</evidence>
<dbReference type="InterPro" id="IPR037185">
    <property type="entry name" value="EmrE-like"/>
</dbReference>
<feature type="transmembrane region" description="Helical" evidence="5">
    <location>
        <begin position="61"/>
        <end position="82"/>
    </location>
</feature>
<name>A0A286H0P2_9PROT</name>